<feature type="region of interest" description="Disordered" evidence="1">
    <location>
        <begin position="41"/>
        <end position="81"/>
    </location>
</feature>
<organism evidence="2 3">
    <name type="scientific">Crotalaria pallida</name>
    <name type="common">Smooth rattlebox</name>
    <name type="synonym">Crotalaria striata</name>
    <dbReference type="NCBI Taxonomy" id="3830"/>
    <lineage>
        <taxon>Eukaryota</taxon>
        <taxon>Viridiplantae</taxon>
        <taxon>Streptophyta</taxon>
        <taxon>Embryophyta</taxon>
        <taxon>Tracheophyta</taxon>
        <taxon>Spermatophyta</taxon>
        <taxon>Magnoliopsida</taxon>
        <taxon>eudicotyledons</taxon>
        <taxon>Gunneridae</taxon>
        <taxon>Pentapetalae</taxon>
        <taxon>rosids</taxon>
        <taxon>fabids</taxon>
        <taxon>Fabales</taxon>
        <taxon>Fabaceae</taxon>
        <taxon>Papilionoideae</taxon>
        <taxon>50 kb inversion clade</taxon>
        <taxon>genistoids sensu lato</taxon>
        <taxon>core genistoids</taxon>
        <taxon>Crotalarieae</taxon>
        <taxon>Crotalaria</taxon>
    </lineage>
</organism>
<accession>A0AAN9E5X9</accession>
<evidence type="ECO:0000313" key="2">
    <source>
        <dbReference type="EMBL" id="KAK7246819.1"/>
    </source>
</evidence>
<gene>
    <name evidence="2" type="ORF">RIF29_41689</name>
</gene>
<evidence type="ECO:0000313" key="3">
    <source>
        <dbReference type="Proteomes" id="UP001372338"/>
    </source>
</evidence>
<dbReference type="EMBL" id="JAYWIO010000008">
    <property type="protein sequence ID" value="KAK7246819.1"/>
    <property type="molecule type" value="Genomic_DNA"/>
</dbReference>
<sequence length="126" mass="14007">MASRVKIMNNTLKASPTTFSQSEVEAANNLVHLCSVGSSIYEDHHSSTNNNNNNNSYSVQWKPQSSNNAISLSSRGDDDGDEIEDILADIEEDERLKRTNKSMGKITRNKPWPVSNRIAVLQSPNM</sequence>
<feature type="compositionally biased region" description="Polar residues" evidence="1">
    <location>
        <begin position="56"/>
        <end position="74"/>
    </location>
</feature>
<dbReference type="Proteomes" id="UP001372338">
    <property type="component" value="Unassembled WGS sequence"/>
</dbReference>
<keyword evidence="3" id="KW-1185">Reference proteome</keyword>
<reference evidence="2 3" key="1">
    <citation type="submission" date="2024-01" db="EMBL/GenBank/DDBJ databases">
        <title>The genomes of 5 underutilized Papilionoideae crops provide insights into root nodulation and disease resistanc.</title>
        <authorList>
            <person name="Yuan L."/>
        </authorList>
    </citation>
    <scope>NUCLEOTIDE SEQUENCE [LARGE SCALE GENOMIC DNA]</scope>
    <source>
        <strain evidence="2">ZHUSHIDOU_FW_LH</strain>
        <tissue evidence="2">Leaf</tissue>
    </source>
</reference>
<evidence type="ECO:0000256" key="1">
    <source>
        <dbReference type="SAM" id="MobiDB-lite"/>
    </source>
</evidence>
<name>A0AAN9E5X9_CROPI</name>
<comment type="caution">
    <text evidence="2">The sequence shown here is derived from an EMBL/GenBank/DDBJ whole genome shotgun (WGS) entry which is preliminary data.</text>
</comment>
<proteinExistence type="predicted"/>
<dbReference type="AlphaFoldDB" id="A0AAN9E5X9"/>
<protein>
    <submittedName>
        <fullName evidence="2">Uncharacterized protein</fullName>
    </submittedName>
</protein>